<dbReference type="InterPro" id="IPR047143">
    <property type="entry name" value="GPER1-like"/>
</dbReference>
<dbReference type="InterPro" id="IPR017452">
    <property type="entry name" value="GPCR_Rhodpsn_7TM"/>
</dbReference>
<dbReference type="InterPro" id="IPR000276">
    <property type="entry name" value="GPCR_Rhodpsn"/>
</dbReference>
<dbReference type="KEGG" id="pss:102453091"/>
<dbReference type="Ensembl" id="ENSPSIT00000016706.1">
    <property type="protein sequence ID" value="ENSPSIP00000016630.1"/>
    <property type="gene ID" value="ENSPSIG00000014826.1"/>
</dbReference>
<dbReference type="Proteomes" id="UP000007267">
    <property type="component" value="Unassembled WGS sequence"/>
</dbReference>
<dbReference type="GO" id="GO:0004930">
    <property type="term" value="F:G protein-coupled receptor activity"/>
    <property type="evidence" value="ECO:0007669"/>
    <property type="project" value="UniProtKB-KW"/>
</dbReference>
<feature type="compositionally biased region" description="Polar residues" evidence="10">
    <location>
        <begin position="389"/>
        <end position="405"/>
    </location>
</feature>
<reference evidence="13" key="4">
    <citation type="submission" date="2025-09" db="UniProtKB">
        <authorList>
            <consortium name="Ensembl"/>
        </authorList>
    </citation>
    <scope>IDENTIFICATION</scope>
</reference>
<evidence type="ECO:0000256" key="10">
    <source>
        <dbReference type="SAM" id="MobiDB-lite"/>
    </source>
</evidence>
<evidence type="ECO:0000256" key="7">
    <source>
        <dbReference type="ARBA" id="ARBA00023170"/>
    </source>
</evidence>
<evidence type="ECO:0000259" key="12">
    <source>
        <dbReference type="PROSITE" id="PS50262"/>
    </source>
</evidence>
<feature type="domain" description="G-protein coupled receptors family 1 profile" evidence="12">
    <location>
        <begin position="116"/>
        <end position="365"/>
    </location>
</feature>
<keyword evidence="5 9" id="KW-0297">G-protein coupled receptor</keyword>
<dbReference type="STRING" id="13735.ENSPSIP00000016630"/>
<reference evidence="14" key="2">
    <citation type="journal article" date="2013" name="Nat. Genet.">
        <title>The draft genomes of soft-shell turtle and green sea turtle yield insights into the development and evolution of the turtle-specific body plan.</title>
        <authorList>
            <person name="Wang Z."/>
            <person name="Pascual-Anaya J."/>
            <person name="Zadissa A."/>
            <person name="Li W."/>
            <person name="Niimura Y."/>
            <person name="Huang Z."/>
            <person name="Li C."/>
            <person name="White S."/>
            <person name="Xiong Z."/>
            <person name="Fang D."/>
            <person name="Wang B."/>
            <person name="Ming Y."/>
            <person name="Chen Y."/>
            <person name="Zheng Y."/>
            <person name="Kuraku S."/>
            <person name="Pignatelli M."/>
            <person name="Herrero J."/>
            <person name="Beal K."/>
            <person name="Nozawa M."/>
            <person name="Li Q."/>
            <person name="Wang J."/>
            <person name="Zhang H."/>
            <person name="Yu L."/>
            <person name="Shigenobu S."/>
            <person name="Wang J."/>
            <person name="Liu J."/>
            <person name="Flicek P."/>
            <person name="Searle S."/>
            <person name="Wang J."/>
            <person name="Kuratani S."/>
            <person name="Yin Y."/>
            <person name="Aken B."/>
            <person name="Zhang G."/>
            <person name="Irie N."/>
        </authorList>
    </citation>
    <scope>NUCLEOTIDE SEQUENCE [LARGE SCALE GENOMIC DNA]</scope>
    <source>
        <strain evidence="14">Daiwa-1</strain>
    </source>
</reference>
<reference evidence="13" key="3">
    <citation type="submission" date="2025-08" db="UniProtKB">
        <authorList>
            <consortium name="Ensembl"/>
        </authorList>
    </citation>
    <scope>IDENTIFICATION</scope>
</reference>
<feature type="transmembrane region" description="Helical" evidence="11">
    <location>
        <begin position="137"/>
        <end position="157"/>
    </location>
</feature>
<proteinExistence type="inferred from homology"/>
<dbReference type="SUPFAM" id="SSF81321">
    <property type="entry name" value="Family A G protein-coupled receptor-like"/>
    <property type="match status" value="1"/>
</dbReference>
<dbReference type="PRINTS" id="PR00237">
    <property type="entry name" value="GPCRRHODOPSN"/>
</dbReference>
<evidence type="ECO:0000313" key="13">
    <source>
        <dbReference type="Ensembl" id="ENSPSIP00000016630.1"/>
    </source>
</evidence>
<keyword evidence="14" id="KW-1185">Reference proteome</keyword>
<keyword evidence="6 11" id="KW-0472">Membrane</keyword>
<feature type="transmembrane region" description="Helical" evidence="11">
    <location>
        <begin position="260"/>
        <end position="291"/>
    </location>
</feature>
<evidence type="ECO:0000256" key="2">
    <source>
        <dbReference type="ARBA" id="ARBA00022475"/>
    </source>
</evidence>
<keyword evidence="7 9" id="KW-0675">Receptor</keyword>
<sequence>MSPPSAHSQTDRPSSSELPEPRSWRHRGNSCFFALHLGLPSTVRCSRSPSRMAEVTTVPAETPDPFNEFGDYHNWTQLLQYLNYTFTSCDTHLDENTKRVMLFILYLAIFVVGLVENLLVIWVNWHTWGRKNLVNLYILNMAVADLGVLLSLPVWMLEAMLDYTWLWGSFLCRFTHYFYFANMYSSIFFLSCLSVDRYVSLATSSHFWHQHQHRVRRLLCCGVWVFAALLPFLEVAYTQLVDPFEPMCIFLAPFETYDEWALAISLATTIFGFLIPFSIIAVFNILTACHLRRSKPESRKHCLLIYAYIVVFLVCWLPYHIVLTLLTLDGSHFIFGCSGANFLYFFFDIIDCFSLLHCVANPILYNFLSKSFRSKLISAVVKYIPKDQISQKGQNPSSSSTQHSIVITKDNLPPN</sequence>
<evidence type="ECO:0000256" key="4">
    <source>
        <dbReference type="ARBA" id="ARBA00022989"/>
    </source>
</evidence>
<feature type="region of interest" description="Disordered" evidence="10">
    <location>
        <begin position="1"/>
        <end position="23"/>
    </location>
</feature>
<feature type="transmembrane region" description="Helical" evidence="11">
    <location>
        <begin position="342"/>
        <end position="368"/>
    </location>
</feature>
<dbReference type="GO" id="GO:0005886">
    <property type="term" value="C:plasma membrane"/>
    <property type="evidence" value="ECO:0007669"/>
    <property type="project" value="UniProtKB-SubCell"/>
</dbReference>
<feature type="transmembrane region" description="Helical" evidence="11">
    <location>
        <begin position="218"/>
        <end position="240"/>
    </location>
</feature>
<keyword evidence="3 9" id="KW-0812">Transmembrane</keyword>
<dbReference type="PRINTS" id="PR00643">
    <property type="entry name" value="G10DORPHANR"/>
</dbReference>
<dbReference type="AlphaFoldDB" id="K7G8L9"/>
<accession>K7G8L9</accession>
<dbReference type="GeneTree" id="ENSGT00940000154307"/>
<evidence type="ECO:0000313" key="14">
    <source>
        <dbReference type="Proteomes" id="UP000007267"/>
    </source>
</evidence>
<dbReference type="PANTHER" id="PTHR24226:SF0">
    <property type="entry name" value="G-PROTEIN COUPLED RECEPTOR 182"/>
    <property type="match status" value="1"/>
</dbReference>
<dbReference type="CTD" id="11318"/>
<dbReference type="GeneID" id="102453091"/>
<reference evidence="14" key="1">
    <citation type="submission" date="2011-10" db="EMBL/GenBank/DDBJ databases">
        <authorList>
            <consortium name="Soft-shell Turtle Genome Consortium"/>
        </authorList>
    </citation>
    <scope>NUCLEOTIDE SEQUENCE [LARGE SCALE GENOMIC DNA]</scope>
    <source>
        <strain evidence="14">Daiwa-1</strain>
    </source>
</reference>
<dbReference type="PROSITE" id="PS00237">
    <property type="entry name" value="G_PROTEIN_RECEP_F1_1"/>
    <property type="match status" value="1"/>
</dbReference>
<keyword evidence="4 11" id="KW-1133">Transmembrane helix</keyword>
<comment type="similarity">
    <text evidence="9">Belongs to the G-protein coupled receptor 1 family.</text>
</comment>
<evidence type="ECO:0000256" key="5">
    <source>
        <dbReference type="ARBA" id="ARBA00023040"/>
    </source>
</evidence>
<evidence type="ECO:0000256" key="9">
    <source>
        <dbReference type="RuleBase" id="RU000688"/>
    </source>
</evidence>
<dbReference type="InterPro" id="IPR001350">
    <property type="entry name" value="G10D_rcpt"/>
</dbReference>
<feature type="transmembrane region" description="Helical" evidence="11">
    <location>
        <begin position="103"/>
        <end position="125"/>
    </location>
</feature>
<dbReference type="CDD" id="cd14988">
    <property type="entry name" value="7tmA_GPR182"/>
    <property type="match status" value="1"/>
</dbReference>
<protein>
    <submittedName>
        <fullName evidence="13">G protein-coupled receptor 182</fullName>
    </submittedName>
</protein>
<name>K7G8L9_PELSI</name>
<evidence type="ECO:0000256" key="3">
    <source>
        <dbReference type="ARBA" id="ARBA00022692"/>
    </source>
</evidence>
<evidence type="ECO:0000256" key="1">
    <source>
        <dbReference type="ARBA" id="ARBA00004651"/>
    </source>
</evidence>
<dbReference type="eggNOG" id="ENOG502QSNU">
    <property type="taxonomic scope" value="Eukaryota"/>
</dbReference>
<organism evidence="13 14">
    <name type="scientific">Pelodiscus sinensis</name>
    <name type="common">Chinese softshell turtle</name>
    <name type="synonym">Trionyx sinensis</name>
    <dbReference type="NCBI Taxonomy" id="13735"/>
    <lineage>
        <taxon>Eukaryota</taxon>
        <taxon>Metazoa</taxon>
        <taxon>Chordata</taxon>
        <taxon>Craniata</taxon>
        <taxon>Vertebrata</taxon>
        <taxon>Euteleostomi</taxon>
        <taxon>Archelosauria</taxon>
        <taxon>Testudinata</taxon>
        <taxon>Testudines</taxon>
        <taxon>Cryptodira</taxon>
        <taxon>Trionychia</taxon>
        <taxon>Trionychidae</taxon>
        <taxon>Pelodiscus</taxon>
    </lineage>
</organism>
<feature type="transmembrane region" description="Helical" evidence="11">
    <location>
        <begin position="303"/>
        <end position="322"/>
    </location>
</feature>
<dbReference type="Pfam" id="PF00001">
    <property type="entry name" value="7tm_1"/>
    <property type="match status" value="1"/>
</dbReference>
<keyword evidence="8 9" id="KW-0807">Transducer</keyword>
<keyword evidence="2" id="KW-1003">Cell membrane</keyword>
<evidence type="ECO:0000256" key="11">
    <source>
        <dbReference type="SAM" id="Phobius"/>
    </source>
</evidence>
<dbReference type="EMBL" id="AGCU01137999">
    <property type="status" value="NOT_ANNOTATED_CDS"/>
    <property type="molecule type" value="Genomic_DNA"/>
</dbReference>
<dbReference type="RefSeq" id="XP_006130879.2">
    <property type="nucleotide sequence ID" value="XM_006130817.4"/>
</dbReference>
<feature type="transmembrane region" description="Helical" evidence="11">
    <location>
        <begin position="177"/>
        <end position="198"/>
    </location>
</feature>
<dbReference type="PROSITE" id="PS50262">
    <property type="entry name" value="G_PROTEIN_RECEP_F1_2"/>
    <property type="match status" value="1"/>
</dbReference>
<dbReference type="OMA" id="LYFFNHT"/>
<dbReference type="Gene3D" id="1.20.1070.10">
    <property type="entry name" value="Rhodopsin 7-helix transmembrane proteins"/>
    <property type="match status" value="1"/>
</dbReference>
<dbReference type="PANTHER" id="PTHR24226">
    <property type="entry name" value="G-PROTEIN COUPLED RECEPTOR 182 AND ESTROGEN RECEPTOR 1"/>
    <property type="match status" value="1"/>
</dbReference>
<dbReference type="OrthoDB" id="5963140at2759"/>
<feature type="region of interest" description="Disordered" evidence="10">
    <location>
        <begin position="389"/>
        <end position="415"/>
    </location>
</feature>
<gene>
    <name evidence="13" type="primary">GPR182</name>
</gene>
<evidence type="ECO:0000256" key="6">
    <source>
        <dbReference type="ARBA" id="ARBA00023136"/>
    </source>
</evidence>
<evidence type="ECO:0000256" key="8">
    <source>
        <dbReference type="ARBA" id="ARBA00023224"/>
    </source>
</evidence>
<dbReference type="HOGENOM" id="CLU_009579_8_3_1"/>
<comment type="subcellular location">
    <subcellularLocation>
        <location evidence="1">Cell membrane</location>
        <topology evidence="1">Multi-pass membrane protein</topology>
    </subcellularLocation>
</comment>